<evidence type="ECO:0000313" key="2">
    <source>
        <dbReference type="Proteomes" id="UP000807115"/>
    </source>
</evidence>
<protein>
    <submittedName>
        <fullName evidence="1">Uncharacterized protein</fullName>
    </submittedName>
</protein>
<proteinExistence type="predicted"/>
<dbReference type="Proteomes" id="UP000807115">
    <property type="component" value="Chromosome 2"/>
</dbReference>
<dbReference type="AlphaFoldDB" id="A0A921RM16"/>
<comment type="caution">
    <text evidence="1">The sequence shown here is derived from an EMBL/GenBank/DDBJ whole genome shotgun (WGS) entry which is preliminary data.</text>
</comment>
<accession>A0A921RM16</accession>
<evidence type="ECO:0000313" key="1">
    <source>
        <dbReference type="EMBL" id="KAG0542657.1"/>
    </source>
</evidence>
<sequence length="190" mass="20628">MRVRILLTPRARIQQLTRTPFALGFLCFPAGGSSVFQRAARRRRAASSASWGRVWVFTRGATSSHARTDARGSGSSRSDFVDSRLGLHARGRVISRAARGRTRGAAGLHARTSSTRGSRPTCTCVARAPVFTRAQAAICRPTSCCPLGNVPLARGLSTATDFILCFHSDHLRQHPVTVVTNFLTYMASWA</sequence>
<name>A0A921RM16_SORBI</name>
<reference evidence="1" key="2">
    <citation type="submission" date="2020-10" db="EMBL/GenBank/DDBJ databases">
        <authorList>
            <person name="Cooper E.A."/>
            <person name="Brenton Z.W."/>
            <person name="Flinn B.S."/>
            <person name="Jenkins J."/>
            <person name="Shu S."/>
            <person name="Flowers D."/>
            <person name="Luo F."/>
            <person name="Wang Y."/>
            <person name="Xia P."/>
            <person name="Barry K."/>
            <person name="Daum C."/>
            <person name="Lipzen A."/>
            <person name="Yoshinaga Y."/>
            <person name="Schmutz J."/>
            <person name="Saski C."/>
            <person name="Vermerris W."/>
            <person name="Kresovich S."/>
        </authorList>
    </citation>
    <scope>NUCLEOTIDE SEQUENCE</scope>
</reference>
<organism evidence="1 2">
    <name type="scientific">Sorghum bicolor</name>
    <name type="common">Sorghum</name>
    <name type="synonym">Sorghum vulgare</name>
    <dbReference type="NCBI Taxonomy" id="4558"/>
    <lineage>
        <taxon>Eukaryota</taxon>
        <taxon>Viridiplantae</taxon>
        <taxon>Streptophyta</taxon>
        <taxon>Embryophyta</taxon>
        <taxon>Tracheophyta</taxon>
        <taxon>Spermatophyta</taxon>
        <taxon>Magnoliopsida</taxon>
        <taxon>Liliopsida</taxon>
        <taxon>Poales</taxon>
        <taxon>Poaceae</taxon>
        <taxon>PACMAD clade</taxon>
        <taxon>Panicoideae</taxon>
        <taxon>Andropogonodae</taxon>
        <taxon>Andropogoneae</taxon>
        <taxon>Sorghinae</taxon>
        <taxon>Sorghum</taxon>
    </lineage>
</organism>
<reference evidence="1" key="1">
    <citation type="journal article" date="2019" name="BMC Genomics">
        <title>A new reference genome for Sorghum bicolor reveals high levels of sequence similarity between sweet and grain genotypes: implications for the genetics of sugar metabolism.</title>
        <authorList>
            <person name="Cooper E.A."/>
            <person name="Brenton Z.W."/>
            <person name="Flinn B.S."/>
            <person name="Jenkins J."/>
            <person name="Shu S."/>
            <person name="Flowers D."/>
            <person name="Luo F."/>
            <person name="Wang Y."/>
            <person name="Xia P."/>
            <person name="Barry K."/>
            <person name="Daum C."/>
            <person name="Lipzen A."/>
            <person name="Yoshinaga Y."/>
            <person name="Schmutz J."/>
            <person name="Saski C."/>
            <person name="Vermerris W."/>
            <person name="Kresovich S."/>
        </authorList>
    </citation>
    <scope>NUCLEOTIDE SEQUENCE</scope>
</reference>
<dbReference type="EMBL" id="CM027681">
    <property type="protein sequence ID" value="KAG0542657.1"/>
    <property type="molecule type" value="Genomic_DNA"/>
</dbReference>
<gene>
    <name evidence="1" type="ORF">BDA96_02G123700</name>
</gene>